<evidence type="ECO:0000313" key="6">
    <source>
        <dbReference type="Proteomes" id="UP000198362"/>
    </source>
</evidence>
<comment type="similarity">
    <text evidence="1">Belongs to the Gfo/Idh/MocA family.</text>
</comment>
<protein>
    <submittedName>
        <fullName evidence="5">Predicted dehydrogenase</fullName>
    </submittedName>
</protein>
<dbReference type="Gene3D" id="3.30.360.10">
    <property type="entry name" value="Dihydrodipicolinate Reductase, domain 2"/>
    <property type="match status" value="1"/>
</dbReference>
<accession>A0A239N7J4</accession>
<evidence type="ECO:0000313" key="5">
    <source>
        <dbReference type="EMBL" id="SNT50414.1"/>
    </source>
</evidence>
<dbReference type="PANTHER" id="PTHR43708">
    <property type="entry name" value="CONSERVED EXPRESSED OXIDOREDUCTASE (EUROFUNG)"/>
    <property type="match status" value="1"/>
</dbReference>
<gene>
    <name evidence="5" type="ORF">SAMN05421812_107314</name>
</gene>
<evidence type="ECO:0000256" key="1">
    <source>
        <dbReference type="ARBA" id="ARBA00010928"/>
    </source>
</evidence>
<dbReference type="InterPro" id="IPR000683">
    <property type="entry name" value="Gfo/Idh/MocA-like_OxRdtase_N"/>
</dbReference>
<dbReference type="Pfam" id="PF22725">
    <property type="entry name" value="GFO_IDH_MocA_C3"/>
    <property type="match status" value="1"/>
</dbReference>
<dbReference type="GO" id="GO:0000166">
    <property type="term" value="F:nucleotide binding"/>
    <property type="evidence" value="ECO:0007669"/>
    <property type="project" value="InterPro"/>
</dbReference>
<dbReference type="SUPFAM" id="SSF51735">
    <property type="entry name" value="NAD(P)-binding Rossmann-fold domains"/>
    <property type="match status" value="1"/>
</dbReference>
<dbReference type="Gene3D" id="3.40.50.720">
    <property type="entry name" value="NAD(P)-binding Rossmann-like Domain"/>
    <property type="match status" value="1"/>
</dbReference>
<reference evidence="5 6" key="1">
    <citation type="submission" date="2017-06" db="EMBL/GenBank/DDBJ databases">
        <authorList>
            <person name="Kim H.J."/>
            <person name="Triplett B.A."/>
        </authorList>
    </citation>
    <scope>NUCLEOTIDE SEQUENCE [LARGE SCALE GENOMIC DNA]</scope>
    <source>
        <strain evidence="5 6">CGMCC 4.5593</strain>
    </source>
</reference>
<feature type="domain" description="GFO/IDH/MocA-like oxidoreductase" evidence="4">
    <location>
        <begin position="151"/>
        <end position="269"/>
    </location>
</feature>
<dbReference type="RefSeq" id="WP_179266280.1">
    <property type="nucleotide sequence ID" value="NZ_FZPH01000007.1"/>
</dbReference>
<evidence type="ECO:0000256" key="2">
    <source>
        <dbReference type="ARBA" id="ARBA00023002"/>
    </source>
</evidence>
<dbReference type="EMBL" id="FZPH01000007">
    <property type="protein sequence ID" value="SNT50414.1"/>
    <property type="molecule type" value="Genomic_DNA"/>
</dbReference>
<evidence type="ECO:0000259" key="4">
    <source>
        <dbReference type="Pfam" id="PF22725"/>
    </source>
</evidence>
<dbReference type="AlphaFoldDB" id="A0A239N7J4"/>
<keyword evidence="2" id="KW-0560">Oxidoreductase</keyword>
<proteinExistence type="inferred from homology"/>
<dbReference type="SUPFAM" id="SSF55347">
    <property type="entry name" value="Glyceraldehyde-3-phosphate dehydrogenase-like, C-terminal domain"/>
    <property type="match status" value="1"/>
</dbReference>
<dbReference type="Pfam" id="PF01408">
    <property type="entry name" value="GFO_IDH_MocA"/>
    <property type="match status" value="1"/>
</dbReference>
<evidence type="ECO:0000259" key="3">
    <source>
        <dbReference type="Pfam" id="PF01408"/>
    </source>
</evidence>
<organism evidence="5 6">
    <name type="scientific">Asanoa hainanensis</name>
    <dbReference type="NCBI Taxonomy" id="560556"/>
    <lineage>
        <taxon>Bacteria</taxon>
        <taxon>Bacillati</taxon>
        <taxon>Actinomycetota</taxon>
        <taxon>Actinomycetes</taxon>
        <taxon>Micromonosporales</taxon>
        <taxon>Micromonosporaceae</taxon>
        <taxon>Asanoa</taxon>
    </lineage>
</organism>
<feature type="domain" description="Gfo/Idh/MocA-like oxidoreductase N-terminal" evidence="3">
    <location>
        <begin position="24"/>
        <end position="140"/>
    </location>
</feature>
<dbReference type="Proteomes" id="UP000198362">
    <property type="component" value="Unassembled WGS sequence"/>
</dbReference>
<dbReference type="InterPro" id="IPR036291">
    <property type="entry name" value="NAD(P)-bd_dom_sf"/>
</dbReference>
<sequence>MLDALRPIAQACDLSIPPEHHRGIAVVGAGAIVEVAHLPAYQRADLPIKGIVDLDRARAERVAERFGLPRVYDSLDDVLDDDEVEVLDIAVVPNAQPEIAKRAFAAGRHVLAQKPIAVDTTLGRDLVAVAEKADRALVVNQQMRYGEGIAATRAIAEAGWLGEVTALTIDVNITTDFTAWDWLVRSERLDLMYHSIHYYDSVRSLLGDPDSLYCVAGRRPGQVPTGETRSITTMTFPSGARALVNVNHENVTGDPYATFRLDGSQGSVRGSIGLLLDYPHGRPDTVEVRSAVLPTDGWLPYPVTTRWIPDAFAGPMGALLRQVAGNGAAPTRGADAVRTLALVEAGYESIRTGEVTRLSW</sequence>
<name>A0A239N7J4_9ACTN</name>
<dbReference type="InterPro" id="IPR051317">
    <property type="entry name" value="Gfo/Idh/MocA_oxidoreduct"/>
</dbReference>
<dbReference type="PANTHER" id="PTHR43708:SF5">
    <property type="entry name" value="CONSERVED EXPRESSED OXIDOREDUCTASE (EUROFUNG)-RELATED"/>
    <property type="match status" value="1"/>
</dbReference>
<keyword evidence="6" id="KW-1185">Reference proteome</keyword>
<dbReference type="InterPro" id="IPR055170">
    <property type="entry name" value="GFO_IDH_MocA-like_dom"/>
</dbReference>
<dbReference type="GO" id="GO:0016491">
    <property type="term" value="F:oxidoreductase activity"/>
    <property type="evidence" value="ECO:0007669"/>
    <property type="project" value="UniProtKB-KW"/>
</dbReference>